<protein>
    <submittedName>
        <fullName evidence="8">DNA repair protein RadC</fullName>
    </submittedName>
</protein>
<dbReference type="Gene3D" id="3.40.140.10">
    <property type="entry name" value="Cytidine Deaminase, domain 2"/>
    <property type="match status" value="1"/>
</dbReference>
<evidence type="ECO:0000256" key="3">
    <source>
        <dbReference type="ARBA" id="ARBA00022801"/>
    </source>
</evidence>
<keyword evidence="1" id="KW-0645">Protease</keyword>
<comment type="similarity">
    <text evidence="6">Belongs to the UPF0758 family.</text>
</comment>
<evidence type="ECO:0000313" key="9">
    <source>
        <dbReference type="Proteomes" id="UP001314181"/>
    </source>
</evidence>
<dbReference type="InterPro" id="IPR020891">
    <property type="entry name" value="UPF0758_CS"/>
</dbReference>
<evidence type="ECO:0000256" key="2">
    <source>
        <dbReference type="ARBA" id="ARBA00022723"/>
    </source>
</evidence>
<reference evidence="8 9" key="1">
    <citation type="submission" date="2024-01" db="EMBL/GenBank/DDBJ databases">
        <authorList>
            <person name="Kunselman E."/>
        </authorList>
    </citation>
    <scope>NUCLEOTIDE SEQUENCE [LARGE SCALE GENOMIC DNA]</scope>
    <source>
        <strain evidence="8">2 abalone samples</strain>
    </source>
</reference>
<gene>
    <name evidence="8" type="ORF">CAXC1_150004</name>
</gene>
<keyword evidence="3" id="KW-0378">Hydrolase</keyword>
<dbReference type="InterPro" id="IPR037518">
    <property type="entry name" value="MPN"/>
</dbReference>
<dbReference type="InterPro" id="IPR001405">
    <property type="entry name" value="UPF0758"/>
</dbReference>
<evidence type="ECO:0000256" key="4">
    <source>
        <dbReference type="ARBA" id="ARBA00022833"/>
    </source>
</evidence>
<keyword evidence="2" id="KW-0479">Metal-binding</keyword>
<proteinExistence type="inferred from homology"/>
<dbReference type="CDD" id="cd08071">
    <property type="entry name" value="MPN_DUF2466"/>
    <property type="match status" value="1"/>
</dbReference>
<evidence type="ECO:0000313" key="8">
    <source>
        <dbReference type="EMBL" id="CAK8162410.1"/>
    </source>
</evidence>
<dbReference type="NCBIfam" id="NF000642">
    <property type="entry name" value="PRK00024.1"/>
    <property type="match status" value="1"/>
</dbReference>
<evidence type="ECO:0000256" key="6">
    <source>
        <dbReference type="RuleBase" id="RU003797"/>
    </source>
</evidence>
<sequence length="220" mass="24753">MHIGHRKRLRNRLLNSGGIALEDYELLELLLFNALPRRDTKLIAKQLLKDKKSLRDLFTQSEVNDLMISGYSSVVQASIICVAEIVKRVISGSLKKYSVFNNWRQIMDYLIIVIGNKDIECFYVMLLGSGNKLIAEDYYTGTVSKVMIYYREVLKKAISLNAVGIIVAHNHPSGSVDPSKEDIESTKALVKMCQVLEIKVLDHVIVSGNKFFSFSAVGLL</sequence>
<dbReference type="PROSITE" id="PS01302">
    <property type="entry name" value="UPF0758"/>
    <property type="match status" value="1"/>
</dbReference>
<accession>A0ABP0EV17</accession>
<dbReference type="NCBIfam" id="TIGR00608">
    <property type="entry name" value="radc"/>
    <property type="match status" value="1"/>
</dbReference>
<dbReference type="PANTHER" id="PTHR30471:SF3">
    <property type="entry name" value="UPF0758 PROTEIN YEES-RELATED"/>
    <property type="match status" value="1"/>
</dbReference>
<dbReference type="PROSITE" id="PS50249">
    <property type="entry name" value="MPN"/>
    <property type="match status" value="1"/>
</dbReference>
<dbReference type="RefSeq" id="WP_338363435.1">
    <property type="nucleotide sequence ID" value="NZ_CAWVOK010000006.1"/>
</dbReference>
<keyword evidence="9" id="KW-1185">Reference proteome</keyword>
<dbReference type="Pfam" id="PF04002">
    <property type="entry name" value="RadC"/>
    <property type="match status" value="1"/>
</dbReference>
<keyword evidence="4" id="KW-0862">Zinc</keyword>
<name>A0ABP0EV17_9RICK</name>
<dbReference type="Proteomes" id="UP001314181">
    <property type="component" value="Unassembled WGS sequence"/>
</dbReference>
<feature type="domain" description="MPN" evidence="7">
    <location>
        <begin position="99"/>
        <end position="220"/>
    </location>
</feature>
<dbReference type="EMBL" id="CAWVOK010000006">
    <property type="protein sequence ID" value="CAK8162410.1"/>
    <property type="molecule type" value="Genomic_DNA"/>
</dbReference>
<evidence type="ECO:0000256" key="1">
    <source>
        <dbReference type="ARBA" id="ARBA00022670"/>
    </source>
</evidence>
<evidence type="ECO:0000259" key="7">
    <source>
        <dbReference type="PROSITE" id="PS50249"/>
    </source>
</evidence>
<evidence type="ECO:0000256" key="5">
    <source>
        <dbReference type="ARBA" id="ARBA00023049"/>
    </source>
</evidence>
<organism evidence="8 9">
    <name type="scientific">Candidatus Xenohaliotis californiensis</name>
    <dbReference type="NCBI Taxonomy" id="84677"/>
    <lineage>
        <taxon>Bacteria</taxon>
        <taxon>Pseudomonadati</taxon>
        <taxon>Pseudomonadota</taxon>
        <taxon>Alphaproteobacteria</taxon>
        <taxon>Rickettsiales</taxon>
        <taxon>Anaplasmataceae</taxon>
        <taxon>Candidatus Xenohaliotis</taxon>
    </lineage>
</organism>
<dbReference type="InterPro" id="IPR025657">
    <property type="entry name" value="RadC_JAB"/>
</dbReference>
<keyword evidence="5" id="KW-0482">Metalloprotease</keyword>
<comment type="caution">
    <text evidence="8">The sequence shown here is derived from an EMBL/GenBank/DDBJ whole genome shotgun (WGS) entry which is preliminary data.</text>
</comment>
<dbReference type="PANTHER" id="PTHR30471">
    <property type="entry name" value="DNA REPAIR PROTEIN RADC"/>
    <property type="match status" value="1"/>
</dbReference>